<dbReference type="KEGG" id="nct:NMSP_1400"/>
<dbReference type="RefSeq" id="WP_086908040.1">
    <property type="nucleotide sequence ID" value="NZ_CP021324.1"/>
</dbReference>
<keyword evidence="1" id="KW-0001">2Fe-2S</keyword>
<dbReference type="PANTHER" id="PTHR21496:SF0">
    <property type="entry name" value="RIESKE DOMAIN-CONTAINING PROTEIN"/>
    <property type="match status" value="1"/>
</dbReference>
<dbReference type="EMBL" id="CP021324">
    <property type="protein sequence ID" value="ARS65012.1"/>
    <property type="molecule type" value="Genomic_DNA"/>
</dbReference>
<dbReference type="PROSITE" id="PS51296">
    <property type="entry name" value="RIESKE"/>
    <property type="match status" value="1"/>
</dbReference>
<evidence type="ECO:0000256" key="5">
    <source>
        <dbReference type="ARBA" id="ARBA00034078"/>
    </source>
</evidence>
<dbReference type="GO" id="GO:0051537">
    <property type="term" value="F:2 iron, 2 sulfur cluster binding"/>
    <property type="evidence" value="ECO:0007669"/>
    <property type="project" value="UniProtKB-KW"/>
</dbReference>
<dbReference type="OrthoDB" id="6837at2157"/>
<name>A0A2Z2HLY1_9ARCH</name>
<dbReference type="CDD" id="cd03528">
    <property type="entry name" value="Rieske_RO_ferredoxin"/>
    <property type="match status" value="1"/>
</dbReference>
<evidence type="ECO:0000259" key="6">
    <source>
        <dbReference type="PROSITE" id="PS51296"/>
    </source>
</evidence>
<evidence type="ECO:0000256" key="4">
    <source>
        <dbReference type="ARBA" id="ARBA00023014"/>
    </source>
</evidence>
<evidence type="ECO:0000256" key="2">
    <source>
        <dbReference type="ARBA" id="ARBA00022723"/>
    </source>
</evidence>
<organism evidence="7 8">
    <name type="scientific">Candidatus Nitrosomarinus catalinensis</name>
    <dbReference type="NCBI Taxonomy" id="1898749"/>
    <lineage>
        <taxon>Archaea</taxon>
        <taxon>Nitrososphaerota</taxon>
        <taxon>Nitrososphaeria</taxon>
        <taxon>Nitrosopumilales</taxon>
        <taxon>Nitrosopumilaceae</taxon>
        <taxon>Candidatus Nitrosomarinus</taxon>
    </lineage>
</organism>
<evidence type="ECO:0000313" key="8">
    <source>
        <dbReference type="Proteomes" id="UP000249949"/>
    </source>
</evidence>
<keyword evidence="3" id="KW-0408">Iron</keyword>
<dbReference type="Gene3D" id="2.102.10.10">
    <property type="entry name" value="Rieske [2Fe-2S] iron-sulphur domain"/>
    <property type="match status" value="1"/>
</dbReference>
<keyword evidence="8" id="KW-1185">Reference proteome</keyword>
<dbReference type="Proteomes" id="UP000249949">
    <property type="component" value="Chromosome"/>
</dbReference>
<protein>
    <submittedName>
        <fullName evidence="7">Sulredoxin</fullName>
    </submittedName>
</protein>
<comment type="cofactor">
    <cofactor evidence="5">
        <name>[2Fe-2S] cluster</name>
        <dbReference type="ChEBI" id="CHEBI:190135"/>
    </cofactor>
</comment>
<keyword evidence="4" id="KW-0411">Iron-sulfur</keyword>
<dbReference type="PANTHER" id="PTHR21496">
    <property type="entry name" value="FERREDOXIN-RELATED"/>
    <property type="match status" value="1"/>
</dbReference>
<accession>A0A2Z2HLY1</accession>
<gene>
    <name evidence="7" type="primary">sdx_3</name>
    <name evidence="7" type="ORF">NMSP_1400</name>
</gene>
<reference evidence="7 8" key="1">
    <citation type="journal article" date="2017" name="Environ. Microbiol.">
        <title>Genome and epigenome of a novel marine Thaumarchaeota strain suggest viral infection, phosphorothioation DNA modification and multiple restriction systems.</title>
        <authorList>
            <person name="Ahlgren N.A."/>
            <person name="Chen Y."/>
            <person name="Needham D.M."/>
            <person name="Parada A.E."/>
            <person name="Sachdeva R."/>
            <person name="Trinh V."/>
            <person name="Chen T."/>
            <person name="Fuhrman J.A."/>
        </authorList>
    </citation>
    <scope>NUCLEOTIDE SEQUENCE [LARGE SCALE GENOMIC DNA]</scope>
    <source>
        <strain evidence="7 8">SPOT01</strain>
    </source>
</reference>
<proteinExistence type="predicted"/>
<dbReference type="GeneID" id="32901848"/>
<dbReference type="AlphaFoldDB" id="A0A2Z2HLY1"/>
<dbReference type="InterPro" id="IPR036922">
    <property type="entry name" value="Rieske_2Fe-2S_sf"/>
</dbReference>
<evidence type="ECO:0000256" key="3">
    <source>
        <dbReference type="ARBA" id="ARBA00023004"/>
    </source>
</evidence>
<keyword evidence="2" id="KW-0479">Metal-binding</keyword>
<dbReference type="InterPro" id="IPR017941">
    <property type="entry name" value="Rieske_2Fe-2S"/>
</dbReference>
<dbReference type="Pfam" id="PF00355">
    <property type="entry name" value="Rieske"/>
    <property type="match status" value="1"/>
</dbReference>
<sequence>MGKIIAGKTSDIPPGKMIKVSIDGRDILVANIDGKYFATDDSCTHSGSSLSEGKLDGCVITCGWHAAEFDCKDGKFLKFPMKLRDLTSYSVVVESDSVFVEL</sequence>
<evidence type="ECO:0000256" key="1">
    <source>
        <dbReference type="ARBA" id="ARBA00022714"/>
    </source>
</evidence>
<dbReference type="GO" id="GO:0046872">
    <property type="term" value="F:metal ion binding"/>
    <property type="evidence" value="ECO:0007669"/>
    <property type="project" value="UniProtKB-KW"/>
</dbReference>
<feature type="domain" description="Rieske" evidence="6">
    <location>
        <begin position="4"/>
        <end position="100"/>
    </location>
</feature>
<dbReference type="SUPFAM" id="SSF50022">
    <property type="entry name" value="ISP domain"/>
    <property type="match status" value="1"/>
</dbReference>
<evidence type="ECO:0000313" key="7">
    <source>
        <dbReference type="EMBL" id="ARS65012.1"/>
    </source>
</evidence>